<keyword evidence="10" id="KW-1185">Reference proteome</keyword>
<proteinExistence type="predicted"/>
<gene>
    <name evidence="9" type="primary">ydfJ</name>
    <name evidence="9" type="ORF">Pla8534_20350</name>
</gene>
<evidence type="ECO:0000313" key="10">
    <source>
        <dbReference type="Proteomes" id="UP000317648"/>
    </source>
</evidence>
<sequence length="977" mass="105898">MSAERKPHDDDSLLALPLRWATTWVLRYPKAVVGMALLLAAAAICLSVCQMQFHTSRLDLLNPNSGYNQRWLAYLKEFGSDDDAVVVVQTDDPAVLEGAIDEAASEILRREDLFHSLFYKNDVGKIRGKALHFLSLEDLEKLDRYTAQGEPIVQGDWNQLQLQRMFNPGASRPQNVSPGSAAAFLEPLADSLCAALADPPRYQSPWPTQGLAAEQLKKLSPSYLMTDDGKMGLLLVRFHGQHNGMSPGSEAIDELRVILREVSQRHPHVELGLTGMPILENDEMRASQADMMQASVLSLVGVACLFVAGFGGLRHPLIAVLTLLIALAWSFGYLTLAVGHLNLLSVSFGAILIGLGIDFGVHYIARYLLIRGECADCGEALRQTAGSIGPGVVTGGVTTAIAFCTATLTHFTGVAELGLIAGGGVILCVVAAVLVLPALLFLSDQHRAADATPTPLPIDMAMRPLLGMPRLALGIACVATVLLGAGMVHLRYDHNLLNLQPVRLESVDLERQILTKSDRSVWFALSVARSPEELLARKAQFDQLDCVESTEQIVELTPPPSEEKSRLITRIGSRLTALPPRAATIEMTSPTNLSLQLSALRANLFSALGDTPLVQKLALAERLLRQRPSPETAQLLASHQMRIANDLLERFRLLQTVANPESPVSDDIPSELRDRFVGANGRHLLRVYAKGDIWDMEHLRHFVQSLETVDPQVTGHPVQSYYASRQMQQSYLHAALYSLLAVAIVLMLDFRSVRSSLLSLLPMVLGMVQTFGVLGLFGIPLNPANMIVLPLILGIGIDDGVHVVHDFRRQAGRYRLGGSTAMAVVITSLTTMVGFGMMIFAKHQGLRSLGQVLTIGVFFCLLNSLLVLPALLSLISARRERKNSDLPAAADPVASLTEETVSVMPEPAAPAALQGTPPRRVRAKEEIVAQKPDDEPASSPATLPMIAPPFDAAPAASPGADGSVVVRRKIIVRRRAA</sequence>
<feature type="transmembrane region" description="Helical" evidence="7">
    <location>
        <begin position="816"/>
        <end position="840"/>
    </location>
</feature>
<evidence type="ECO:0000256" key="5">
    <source>
        <dbReference type="ARBA" id="ARBA00023136"/>
    </source>
</evidence>
<feature type="transmembrane region" description="Helical" evidence="7">
    <location>
        <begin position="294"/>
        <end position="311"/>
    </location>
</feature>
<evidence type="ECO:0000259" key="8">
    <source>
        <dbReference type="PROSITE" id="PS50156"/>
    </source>
</evidence>
<evidence type="ECO:0000313" key="9">
    <source>
        <dbReference type="EMBL" id="QDU94247.1"/>
    </source>
</evidence>
<dbReference type="KEGG" id="lcre:Pla8534_20350"/>
<keyword evidence="2" id="KW-1003">Cell membrane</keyword>
<dbReference type="InterPro" id="IPR004869">
    <property type="entry name" value="MMPL_dom"/>
</dbReference>
<evidence type="ECO:0000256" key="1">
    <source>
        <dbReference type="ARBA" id="ARBA00004651"/>
    </source>
</evidence>
<dbReference type="SUPFAM" id="SSF82866">
    <property type="entry name" value="Multidrug efflux transporter AcrB transmembrane domain"/>
    <property type="match status" value="2"/>
</dbReference>
<evidence type="ECO:0000256" key="4">
    <source>
        <dbReference type="ARBA" id="ARBA00022989"/>
    </source>
</evidence>
<dbReference type="InterPro" id="IPR050545">
    <property type="entry name" value="Mycobact_MmpL"/>
</dbReference>
<accession>A0A518DQY4</accession>
<dbReference type="Proteomes" id="UP000317648">
    <property type="component" value="Chromosome"/>
</dbReference>
<evidence type="ECO:0000256" key="6">
    <source>
        <dbReference type="SAM" id="MobiDB-lite"/>
    </source>
</evidence>
<dbReference type="EMBL" id="CP036433">
    <property type="protein sequence ID" value="QDU94247.1"/>
    <property type="molecule type" value="Genomic_DNA"/>
</dbReference>
<feature type="transmembrane region" description="Helical" evidence="7">
    <location>
        <begin position="317"/>
        <end position="336"/>
    </location>
</feature>
<keyword evidence="3 7" id="KW-0812">Transmembrane</keyword>
<feature type="transmembrane region" description="Helical" evidence="7">
    <location>
        <begin position="471"/>
        <end position="492"/>
    </location>
</feature>
<dbReference type="GO" id="GO:0005886">
    <property type="term" value="C:plasma membrane"/>
    <property type="evidence" value="ECO:0007669"/>
    <property type="project" value="UniProtKB-SubCell"/>
</dbReference>
<organism evidence="9 10">
    <name type="scientific">Lignipirellula cremea</name>
    <dbReference type="NCBI Taxonomy" id="2528010"/>
    <lineage>
        <taxon>Bacteria</taxon>
        <taxon>Pseudomonadati</taxon>
        <taxon>Planctomycetota</taxon>
        <taxon>Planctomycetia</taxon>
        <taxon>Pirellulales</taxon>
        <taxon>Pirellulaceae</taxon>
        <taxon>Lignipirellula</taxon>
    </lineage>
</organism>
<dbReference type="InterPro" id="IPR000731">
    <property type="entry name" value="SSD"/>
</dbReference>
<dbReference type="PANTHER" id="PTHR33406:SF13">
    <property type="entry name" value="MEMBRANE PROTEIN YDFJ"/>
    <property type="match status" value="1"/>
</dbReference>
<reference evidence="9 10" key="1">
    <citation type="submission" date="2019-02" db="EMBL/GenBank/DDBJ databases">
        <title>Deep-cultivation of Planctomycetes and their phenomic and genomic characterization uncovers novel biology.</title>
        <authorList>
            <person name="Wiegand S."/>
            <person name="Jogler M."/>
            <person name="Boedeker C."/>
            <person name="Pinto D."/>
            <person name="Vollmers J."/>
            <person name="Rivas-Marin E."/>
            <person name="Kohn T."/>
            <person name="Peeters S.H."/>
            <person name="Heuer A."/>
            <person name="Rast P."/>
            <person name="Oberbeckmann S."/>
            <person name="Bunk B."/>
            <person name="Jeske O."/>
            <person name="Meyerdierks A."/>
            <person name="Storesund J.E."/>
            <person name="Kallscheuer N."/>
            <person name="Luecker S."/>
            <person name="Lage O.M."/>
            <person name="Pohl T."/>
            <person name="Merkel B.J."/>
            <person name="Hornburger P."/>
            <person name="Mueller R.-W."/>
            <person name="Bruemmer F."/>
            <person name="Labrenz M."/>
            <person name="Spormann A.M."/>
            <person name="Op den Camp H."/>
            <person name="Overmann J."/>
            <person name="Amann R."/>
            <person name="Jetten M.S.M."/>
            <person name="Mascher T."/>
            <person name="Medema M.H."/>
            <person name="Devos D.P."/>
            <person name="Kaster A.-K."/>
            <person name="Ovreas L."/>
            <person name="Rohde M."/>
            <person name="Galperin M.Y."/>
            <person name="Jogler C."/>
        </authorList>
    </citation>
    <scope>NUCLEOTIDE SEQUENCE [LARGE SCALE GENOMIC DNA]</scope>
    <source>
        <strain evidence="9 10">Pla85_3_4</strain>
    </source>
</reference>
<feature type="region of interest" description="Disordered" evidence="6">
    <location>
        <begin position="899"/>
        <end position="960"/>
    </location>
</feature>
<feature type="transmembrane region" description="Helical" evidence="7">
    <location>
        <begin position="730"/>
        <end position="748"/>
    </location>
</feature>
<dbReference type="PROSITE" id="PS50156">
    <property type="entry name" value="SSD"/>
    <property type="match status" value="1"/>
</dbReference>
<evidence type="ECO:0000256" key="3">
    <source>
        <dbReference type="ARBA" id="ARBA00022692"/>
    </source>
</evidence>
<feature type="domain" description="SSD" evidence="8">
    <location>
        <begin position="756"/>
        <end position="874"/>
    </location>
</feature>
<feature type="transmembrane region" description="Helical" evidence="7">
    <location>
        <begin position="852"/>
        <end position="875"/>
    </location>
</feature>
<feature type="transmembrane region" description="Helical" evidence="7">
    <location>
        <begin position="417"/>
        <end position="442"/>
    </location>
</feature>
<dbReference type="RefSeq" id="WP_145052333.1">
    <property type="nucleotide sequence ID" value="NZ_CP036433.1"/>
</dbReference>
<feature type="transmembrane region" description="Helical" evidence="7">
    <location>
        <begin position="31"/>
        <end position="49"/>
    </location>
</feature>
<feature type="transmembrane region" description="Helical" evidence="7">
    <location>
        <begin position="343"/>
        <end position="365"/>
    </location>
</feature>
<keyword evidence="4 7" id="KW-1133">Transmembrane helix</keyword>
<evidence type="ECO:0000256" key="7">
    <source>
        <dbReference type="SAM" id="Phobius"/>
    </source>
</evidence>
<dbReference type="OrthoDB" id="9809027at2"/>
<feature type="compositionally biased region" description="Low complexity" evidence="6">
    <location>
        <begin position="948"/>
        <end position="960"/>
    </location>
</feature>
<keyword evidence="5 7" id="KW-0472">Membrane</keyword>
<name>A0A518DQY4_9BACT</name>
<feature type="compositionally biased region" description="Basic and acidic residues" evidence="6">
    <location>
        <begin position="923"/>
        <end position="934"/>
    </location>
</feature>
<dbReference type="PANTHER" id="PTHR33406">
    <property type="entry name" value="MEMBRANE PROTEIN MJ1562-RELATED"/>
    <property type="match status" value="1"/>
</dbReference>
<protein>
    <submittedName>
        <fullName evidence="9">Membrane protein YdfJ</fullName>
    </submittedName>
</protein>
<dbReference type="Gene3D" id="1.20.1640.10">
    <property type="entry name" value="Multidrug efflux transporter AcrB transmembrane domain"/>
    <property type="match status" value="2"/>
</dbReference>
<dbReference type="Pfam" id="PF03176">
    <property type="entry name" value="MMPL"/>
    <property type="match status" value="2"/>
</dbReference>
<dbReference type="AlphaFoldDB" id="A0A518DQY4"/>
<comment type="subcellular location">
    <subcellularLocation>
        <location evidence="1">Cell membrane</location>
        <topology evidence="1">Multi-pass membrane protein</topology>
    </subcellularLocation>
</comment>
<evidence type="ECO:0000256" key="2">
    <source>
        <dbReference type="ARBA" id="ARBA00022475"/>
    </source>
</evidence>